<dbReference type="InParanoid" id="A0A066V8T6"/>
<evidence type="ECO:0000256" key="1">
    <source>
        <dbReference type="SAM" id="SignalP"/>
    </source>
</evidence>
<protein>
    <submittedName>
        <fullName evidence="2">Uncharacterized protein</fullName>
    </submittedName>
</protein>
<name>A0A066V8T6_TILAU</name>
<accession>A0A066V8T6</accession>
<evidence type="ECO:0000313" key="2">
    <source>
        <dbReference type="EMBL" id="KDN35020.1"/>
    </source>
</evidence>
<sequence length="215" mass="24613">MSSTTVGARLCVIFRTWCWAMYIVNANQKLEGEWAPNGANIKEAGSSNCDHNLRKIRWLSDTLERVNVQSQGCETLPYEQICKALLTGDHLEGLRDVFIHRLSLHGMHAMVNMVKKVLVSRAPFMTRTAKVAEGETWLRTRVQKSNYYNTNKANRVLQTWIKHRPKTSDGKAMLTLVLMLSSYLGKYRRGVQIVAMNFLYELRSSNTSLQRKSSE</sequence>
<proteinExistence type="predicted"/>
<dbReference type="EMBL" id="JMSN01000242">
    <property type="protein sequence ID" value="KDN35020.1"/>
    <property type="molecule type" value="Genomic_DNA"/>
</dbReference>
<keyword evidence="1" id="KW-0732">Signal</keyword>
<comment type="caution">
    <text evidence="2">The sequence shown here is derived from an EMBL/GenBank/DDBJ whole genome shotgun (WGS) entry which is preliminary data.</text>
</comment>
<keyword evidence="3" id="KW-1185">Reference proteome</keyword>
<gene>
    <name evidence="2" type="ORF">K437DRAFT_85098</name>
</gene>
<reference evidence="2 3" key="1">
    <citation type="submission" date="2014-05" db="EMBL/GenBank/DDBJ databases">
        <title>Draft genome sequence of a rare smut relative, Tilletiaria anomala UBC 951.</title>
        <authorList>
            <consortium name="DOE Joint Genome Institute"/>
            <person name="Toome M."/>
            <person name="Kuo A."/>
            <person name="Henrissat B."/>
            <person name="Lipzen A."/>
            <person name="Tritt A."/>
            <person name="Yoshinaga Y."/>
            <person name="Zane M."/>
            <person name="Barry K."/>
            <person name="Grigoriev I.V."/>
            <person name="Spatafora J.W."/>
            <person name="Aimea M.C."/>
        </authorList>
    </citation>
    <scope>NUCLEOTIDE SEQUENCE [LARGE SCALE GENOMIC DNA]</scope>
    <source>
        <strain evidence="2 3">UBC 951</strain>
    </source>
</reference>
<dbReference type="GeneID" id="25267873"/>
<dbReference type="AlphaFoldDB" id="A0A066V8T6"/>
<dbReference type="RefSeq" id="XP_013239733.1">
    <property type="nucleotide sequence ID" value="XM_013384279.1"/>
</dbReference>
<organism evidence="2 3">
    <name type="scientific">Tilletiaria anomala (strain ATCC 24038 / CBS 436.72 / UBC 951)</name>
    <dbReference type="NCBI Taxonomy" id="1037660"/>
    <lineage>
        <taxon>Eukaryota</taxon>
        <taxon>Fungi</taxon>
        <taxon>Dikarya</taxon>
        <taxon>Basidiomycota</taxon>
        <taxon>Ustilaginomycotina</taxon>
        <taxon>Exobasidiomycetes</taxon>
        <taxon>Georgefischeriales</taxon>
        <taxon>Tilletiariaceae</taxon>
        <taxon>Tilletiaria</taxon>
    </lineage>
</organism>
<evidence type="ECO:0000313" key="3">
    <source>
        <dbReference type="Proteomes" id="UP000027361"/>
    </source>
</evidence>
<dbReference type="Proteomes" id="UP000027361">
    <property type="component" value="Unassembled WGS sequence"/>
</dbReference>
<feature type="signal peptide" evidence="1">
    <location>
        <begin position="1"/>
        <end position="26"/>
    </location>
</feature>
<dbReference type="HOGENOM" id="CLU_1284071_0_0_1"/>
<feature type="chain" id="PRO_5001632800" evidence="1">
    <location>
        <begin position="27"/>
        <end position="215"/>
    </location>
</feature>